<protein>
    <recommendedName>
        <fullName evidence="2">Stage 0 sporulation protein A homolog</fullName>
    </recommendedName>
</protein>
<dbReference type="Pfam" id="PF00072">
    <property type="entry name" value="Response_reg"/>
    <property type="match status" value="1"/>
</dbReference>
<dbReference type="Proteomes" id="UP000000370">
    <property type="component" value="Chromosome"/>
</dbReference>
<dbReference type="eggNOG" id="COG2207">
    <property type="taxonomic scope" value="Bacteria"/>
</dbReference>
<keyword evidence="7" id="KW-0238">DNA-binding</keyword>
<dbReference type="Pfam" id="PF12833">
    <property type="entry name" value="HTH_18"/>
    <property type="match status" value="1"/>
</dbReference>
<evidence type="ECO:0000256" key="3">
    <source>
        <dbReference type="ARBA" id="ARBA00022490"/>
    </source>
</evidence>
<dbReference type="PROSITE" id="PS50110">
    <property type="entry name" value="RESPONSE_REGULATORY"/>
    <property type="match status" value="1"/>
</dbReference>
<dbReference type="Gene3D" id="1.10.10.60">
    <property type="entry name" value="Homeodomain-like"/>
    <property type="match status" value="2"/>
</dbReference>
<reference evidence="14" key="1">
    <citation type="submission" date="2007-11" db="EMBL/GenBank/DDBJ databases">
        <title>Complete genome sequence of Clostridium phytofermentans ISDg.</title>
        <authorList>
            <person name="Leschine S.B."/>
            <person name="Warnick T.A."/>
            <person name="Blanchard J.L."/>
            <person name="Schnell D.J."/>
            <person name="Petit E.L."/>
            <person name="LaTouf W.G."/>
            <person name="Copeland A."/>
            <person name="Lucas S."/>
            <person name="Lapidus A."/>
            <person name="Barry K."/>
            <person name="Glavina del Rio T."/>
            <person name="Dalin E."/>
            <person name="Tice H."/>
            <person name="Pitluck S."/>
            <person name="Kiss H."/>
            <person name="Brettin T."/>
            <person name="Bruce D."/>
            <person name="Detter J.C."/>
            <person name="Han C."/>
            <person name="Kuske C."/>
            <person name="Schmutz J."/>
            <person name="Larimer F."/>
            <person name="Land M."/>
            <person name="Hauser L."/>
            <person name="Kyrpides N."/>
            <person name="Kim E.A."/>
            <person name="Richardson P."/>
        </authorList>
    </citation>
    <scope>NUCLEOTIDE SEQUENCE [LARGE SCALE GENOMIC DNA]</scope>
    <source>
        <strain evidence="14">ATCC 700394 / DSM 18823 / ISDg</strain>
    </source>
</reference>
<comment type="function">
    <text evidence="9">May play the central regulatory role in sporulation. It may be an element of the effector pathway responsible for the activation of sporulation genes in response to nutritional stress. Spo0A may act in concert with spo0H (a sigma factor) to control the expression of some genes that are critical to the sporulation process.</text>
</comment>
<keyword evidence="6" id="KW-0805">Transcription regulation</keyword>
<proteinExistence type="predicted"/>
<keyword evidence="14" id="KW-1185">Reference proteome</keyword>
<dbReference type="eggNOG" id="COG4753">
    <property type="taxonomic scope" value="Bacteria"/>
</dbReference>
<dbReference type="SUPFAM" id="SSF46689">
    <property type="entry name" value="Homeodomain-like"/>
    <property type="match status" value="1"/>
</dbReference>
<dbReference type="InterPro" id="IPR011006">
    <property type="entry name" value="CheY-like_superfamily"/>
</dbReference>
<evidence type="ECO:0000256" key="8">
    <source>
        <dbReference type="ARBA" id="ARBA00023163"/>
    </source>
</evidence>
<dbReference type="AlphaFoldDB" id="A9KRS1"/>
<dbReference type="SMART" id="SM00448">
    <property type="entry name" value="REC"/>
    <property type="match status" value="1"/>
</dbReference>
<keyword evidence="5" id="KW-0902">Two-component regulatory system</keyword>
<evidence type="ECO:0000256" key="7">
    <source>
        <dbReference type="ARBA" id="ARBA00023125"/>
    </source>
</evidence>
<evidence type="ECO:0000256" key="4">
    <source>
        <dbReference type="ARBA" id="ARBA00022553"/>
    </source>
</evidence>
<organism evidence="13 14">
    <name type="scientific">Lachnoclostridium phytofermentans (strain ATCC 700394 / DSM 18823 / ISDg)</name>
    <name type="common">Clostridium phytofermentans</name>
    <dbReference type="NCBI Taxonomy" id="357809"/>
    <lineage>
        <taxon>Bacteria</taxon>
        <taxon>Bacillati</taxon>
        <taxon>Bacillota</taxon>
        <taxon>Clostridia</taxon>
        <taxon>Lachnospirales</taxon>
        <taxon>Lachnospiraceae</taxon>
    </lineage>
</organism>
<evidence type="ECO:0000256" key="5">
    <source>
        <dbReference type="ARBA" id="ARBA00023012"/>
    </source>
</evidence>
<feature type="domain" description="Response regulatory" evidence="12">
    <location>
        <begin position="25"/>
        <end position="143"/>
    </location>
</feature>
<dbReference type="PANTHER" id="PTHR42713">
    <property type="entry name" value="HISTIDINE KINASE-RELATED"/>
    <property type="match status" value="1"/>
</dbReference>
<dbReference type="InterPro" id="IPR018060">
    <property type="entry name" value="HTH_AraC"/>
</dbReference>
<evidence type="ECO:0000256" key="1">
    <source>
        <dbReference type="ARBA" id="ARBA00004496"/>
    </source>
</evidence>
<evidence type="ECO:0000256" key="2">
    <source>
        <dbReference type="ARBA" id="ARBA00018672"/>
    </source>
</evidence>
<dbReference type="GO" id="GO:0003700">
    <property type="term" value="F:DNA-binding transcription factor activity"/>
    <property type="evidence" value="ECO:0007669"/>
    <property type="project" value="InterPro"/>
</dbReference>
<accession>A9KRS1</accession>
<dbReference type="InterPro" id="IPR001789">
    <property type="entry name" value="Sig_transdc_resp-reg_receiver"/>
</dbReference>
<name>A9KRS1_LACP7</name>
<dbReference type="SUPFAM" id="SSF52172">
    <property type="entry name" value="CheY-like"/>
    <property type="match status" value="1"/>
</dbReference>
<evidence type="ECO:0000313" key="14">
    <source>
        <dbReference type="Proteomes" id="UP000000370"/>
    </source>
</evidence>
<evidence type="ECO:0000259" key="12">
    <source>
        <dbReference type="PROSITE" id="PS50110"/>
    </source>
</evidence>
<evidence type="ECO:0000256" key="9">
    <source>
        <dbReference type="ARBA" id="ARBA00024867"/>
    </source>
</evidence>
<dbReference type="STRING" id="357809.Cphy_3211"/>
<keyword evidence="8" id="KW-0804">Transcription</keyword>
<evidence type="ECO:0000256" key="6">
    <source>
        <dbReference type="ARBA" id="ARBA00023015"/>
    </source>
</evidence>
<sequence>MTRYEYCTVVQIHGIAAEWRINMLRVLVVDDEPYIKQGLAMLINWMAEGFTIIGEAANGKEAIRFLQKTKVDLIIADIKMPEMNGIELLEYIKKEKLSDASYIILSGYYDFQYARSAIQHNCCDYLLKPVQKDELLEVLRRVSQKSKELNNRQIENREKERALFDRNLLALIWGKFDNYNIEYVTKHLMLSKEIKYITINLDFTNQENLTESDKRNIQKNLYMQARELLKVDEYHVIFDVGKQDSSYDIGFIYCDYLANEAGVTEGEYLKQFSQLLSEGINCKIMLFVGNKVDSIARLSESYQTAMIAKTLQMFRNDKDITFYEENMNLNGASLLERRKLDILIQAVEENNKEEISSMVDSIYDDINQSNMDYNLINLNISYILYQLIYLATKQDDNINQEEILQYISKNAFHRDAMRGSRKHFKLFAYDFSDYLQQLRKNVSKGILASIEREIEENYAENISLKSLSEKYFINSAYLGQVFKKQFGLPFKDYLNNHRIDRAAELLLRTDEKVYIVAELVGYHNLDYFINRFVSVKGCTPTRYRNQSR</sequence>
<dbReference type="GO" id="GO:0000160">
    <property type="term" value="P:phosphorelay signal transduction system"/>
    <property type="evidence" value="ECO:0007669"/>
    <property type="project" value="UniProtKB-KW"/>
</dbReference>
<dbReference type="KEGG" id="cpy:Cphy_3211"/>
<feature type="domain" description="HTH araC/xylS-type" evidence="11">
    <location>
        <begin position="448"/>
        <end position="546"/>
    </location>
</feature>
<dbReference type="PROSITE" id="PS01124">
    <property type="entry name" value="HTH_ARAC_FAMILY_2"/>
    <property type="match status" value="1"/>
</dbReference>
<dbReference type="GO" id="GO:0043565">
    <property type="term" value="F:sequence-specific DNA binding"/>
    <property type="evidence" value="ECO:0007669"/>
    <property type="project" value="InterPro"/>
</dbReference>
<dbReference type="PROSITE" id="PS00041">
    <property type="entry name" value="HTH_ARAC_FAMILY_1"/>
    <property type="match status" value="1"/>
</dbReference>
<dbReference type="Gene3D" id="3.40.50.2300">
    <property type="match status" value="1"/>
</dbReference>
<dbReference type="InterPro" id="IPR018062">
    <property type="entry name" value="HTH_AraC-typ_CS"/>
</dbReference>
<dbReference type="CDD" id="cd17536">
    <property type="entry name" value="REC_YesN-like"/>
    <property type="match status" value="1"/>
</dbReference>
<dbReference type="HOGENOM" id="CLU_000445_5_0_9"/>
<dbReference type="InterPro" id="IPR009057">
    <property type="entry name" value="Homeodomain-like_sf"/>
</dbReference>
<evidence type="ECO:0000259" key="11">
    <source>
        <dbReference type="PROSITE" id="PS01124"/>
    </source>
</evidence>
<evidence type="ECO:0000256" key="10">
    <source>
        <dbReference type="PROSITE-ProRule" id="PRU00169"/>
    </source>
</evidence>
<dbReference type="SMART" id="SM00342">
    <property type="entry name" value="HTH_ARAC"/>
    <property type="match status" value="1"/>
</dbReference>
<keyword evidence="4 10" id="KW-0597">Phosphoprotein</keyword>
<keyword evidence="3" id="KW-0963">Cytoplasm</keyword>
<comment type="subcellular location">
    <subcellularLocation>
        <location evidence="1">Cytoplasm</location>
    </subcellularLocation>
</comment>
<feature type="modified residue" description="4-aspartylphosphate" evidence="10">
    <location>
        <position position="77"/>
    </location>
</feature>
<gene>
    <name evidence="13" type="ordered locus">Cphy_3211</name>
</gene>
<dbReference type="InterPro" id="IPR051552">
    <property type="entry name" value="HptR"/>
</dbReference>
<dbReference type="GO" id="GO:0005737">
    <property type="term" value="C:cytoplasm"/>
    <property type="evidence" value="ECO:0007669"/>
    <property type="project" value="UniProtKB-SubCell"/>
</dbReference>
<dbReference type="PANTHER" id="PTHR42713:SF3">
    <property type="entry name" value="TRANSCRIPTIONAL REGULATORY PROTEIN HPTR"/>
    <property type="match status" value="1"/>
</dbReference>
<evidence type="ECO:0000313" key="13">
    <source>
        <dbReference type="EMBL" id="ABX43565.1"/>
    </source>
</evidence>
<dbReference type="EMBL" id="CP000885">
    <property type="protein sequence ID" value="ABX43565.1"/>
    <property type="molecule type" value="Genomic_DNA"/>
</dbReference>